<feature type="region of interest" description="Disordered" evidence="1">
    <location>
        <begin position="35"/>
        <end position="69"/>
    </location>
</feature>
<name>A0A6J7C7L5_9ZZZZ</name>
<protein>
    <submittedName>
        <fullName evidence="2">Unannotated protein</fullName>
    </submittedName>
</protein>
<proteinExistence type="predicted"/>
<feature type="compositionally biased region" description="Basic and acidic residues" evidence="1">
    <location>
        <begin position="96"/>
        <end position="113"/>
    </location>
</feature>
<feature type="compositionally biased region" description="Basic and acidic residues" evidence="1">
    <location>
        <begin position="235"/>
        <end position="255"/>
    </location>
</feature>
<feature type="region of interest" description="Disordered" evidence="1">
    <location>
        <begin position="96"/>
        <end position="255"/>
    </location>
</feature>
<feature type="compositionally biased region" description="Basic and acidic residues" evidence="1">
    <location>
        <begin position="38"/>
        <end position="50"/>
    </location>
</feature>
<reference evidence="2" key="1">
    <citation type="submission" date="2020-05" db="EMBL/GenBank/DDBJ databases">
        <authorList>
            <person name="Chiriac C."/>
            <person name="Salcher M."/>
            <person name="Ghai R."/>
            <person name="Kavagutti S V."/>
        </authorList>
    </citation>
    <scope>NUCLEOTIDE SEQUENCE</scope>
</reference>
<dbReference type="AlphaFoldDB" id="A0A6J7C7L5"/>
<evidence type="ECO:0000313" key="2">
    <source>
        <dbReference type="EMBL" id="CAB4852778.1"/>
    </source>
</evidence>
<gene>
    <name evidence="2" type="ORF">UFOPK3267_02298</name>
</gene>
<feature type="compositionally biased region" description="Basic and acidic residues" evidence="1">
    <location>
        <begin position="178"/>
        <end position="203"/>
    </location>
</feature>
<dbReference type="EMBL" id="CAFBIY010000154">
    <property type="protein sequence ID" value="CAB4852778.1"/>
    <property type="molecule type" value="Genomic_DNA"/>
</dbReference>
<organism evidence="2">
    <name type="scientific">freshwater metagenome</name>
    <dbReference type="NCBI Taxonomy" id="449393"/>
    <lineage>
        <taxon>unclassified sequences</taxon>
        <taxon>metagenomes</taxon>
        <taxon>ecological metagenomes</taxon>
    </lineage>
</organism>
<feature type="compositionally biased region" description="Basic and acidic residues" evidence="1">
    <location>
        <begin position="150"/>
        <end position="167"/>
    </location>
</feature>
<sequence length="255" mass="27257">MHDYRTEHGGGQRFEQCQCDDGGCVEIPQGESVQRVCPTDRDGPEVDRDPPTVPVQHPAGVVGQQQGSEQHCPAAEHRCHACGAVLACVDERLADGGERRPTQTGAHGERDAGVVDGVGPPGKAEQRDPSHADAGACQPRAGWRATVPESGEHSRQHRARADGRDGADSDTGATDSEEVAKLEDRHSQCSHERDRLAPRREHAPSLPSGDGQQCDATDEETQRTDRIGVGSLRSVDQHRAGGTEQRGRGEDGQNG</sequence>
<evidence type="ECO:0000256" key="1">
    <source>
        <dbReference type="SAM" id="MobiDB-lite"/>
    </source>
</evidence>
<accession>A0A6J7C7L5</accession>